<comment type="caution">
    <text evidence="2">The sequence shown here is derived from an EMBL/GenBank/DDBJ whole genome shotgun (WGS) entry which is preliminary data.</text>
</comment>
<keyword evidence="1" id="KW-0812">Transmembrane</keyword>
<dbReference type="RefSeq" id="WP_405277894.1">
    <property type="nucleotide sequence ID" value="NZ_JBBHLI010000001.1"/>
</dbReference>
<protein>
    <submittedName>
        <fullName evidence="2">Uncharacterized protein</fullName>
    </submittedName>
</protein>
<evidence type="ECO:0000256" key="1">
    <source>
        <dbReference type="SAM" id="Phobius"/>
    </source>
</evidence>
<dbReference type="EMBL" id="JBBHLI010000001">
    <property type="protein sequence ID" value="MEK9499939.1"/>
    <property type="molecule type" value="Genomic_DNA"/>
</dbReference>
<proteinExistence type="predicted"/>
<dbReference type="Proteomes" id="UP001484239">
    <property type="component" value="Unassembled WGS sequence"/>
</dbReference>
<keyword evidence="1" id="KW-1133">Transmembrane helix</keyword>
<name>A0ABU9E773_9BACT</name>
<accession>A0ABU9E773</accession>
<reference evidence="2 3" key="1">
    <citation type="submission" date="2024-02" db="EMBL/GenBank/DDBJ databases">
        <title>A novel Gemmatimonadota bacterium.</title>
        <authorList>
            <person name="Du Z.-J."/>
            <person name="Ye Y.-Q."/>
        </authorList>
    </citation>
    <scope>NUCLEOTIDE SEQUENCE [LARGE SCALE GENOMIC DNA]</scope>
    <source>
        <strain evidence="2 3">DH-20</strain>
    </source>
</reference>
<feature type="transmembrane region" description="Helical" evidence="1">
    <location>
        <begin position="341"/>
        <end position="360"/>
    </location>
</feature>
<keyword evidence="1" id="KW-0472">Membrane</keyword>
<gene>
    <name evidence="2" type="ORF">WI372_02945</name>
</gene>
<evidence type="ECO:0000313" key="2">
    <source>
        <dbReference type="EMBL" id="MEK9499939.1"/>
    </source>
</evidence>
<sequence length="366" mass="39535">MNTLRWLVVAAIGMAAFAQWALWSDAPRALEQAREPEVWNPAGEARGEAYRQARATASAIQVRRQIDHFSVRAAAEIAAGRAMGGDHGVDSEVESDARAALDAWGLDAPAVAVGAYQDEDLGWPDRIARPPSMRISFTGAGRLDDGRGWCLDLSRDSDERRLLRTSSALGPSVYGQCWVWARYGMPGPAVERWMTTVGTSTAWGVEGEGPSFEGAQTFLRSGGRLTASLRPHLQISADRCIDGDTAACRALFLASPIPEELGDLPRFAGVGLWDGYLPPNWLLTLETEHGPEKMAAFWTSEADVVTAFETAFGVDLEQTMMELGRDRFGHARPGPRLAGSGWLVLIAILFAGVGAAISVARRRTVA</sequence>
<keyword evidence="3" id="KW-1185">Reference proteome</keyword>
<organism evidence="2 3">
    <name type="scientific">Gaopeijia maritima</name>
    <dbReference type="NCBI Taxonomy" id="3119007"/>
    <lineage>
        <taxon>Bacteria</taxon>
        <taxon>Pseudomonadati</taxon>
        <taxon>Gemmatimonadota</taxon>
        <taxon>Longimicrobiia</taxon>
        <taxon>Gaopeijiales</taxon>
        <taxon>Gaopeijiaceae</taxon>
        <taxon>Gaopeijia</taxon>
    </lineage>
</organism>
<evidence type="ECO:0000313" key="3">
    <source>
        <dbReference type="Proteomes" id="UP001484239"/>
    </source>
</evidence>